<dbReference type="Proteomes" id="UP000186551">
    <property type="component" value="Unassembled WGS sequence"/>
</dbReference>
<feature type="domain" description="Carboxyltransferase" evidence="4">
    <location>
        <begin position="24"/>
        <end position="322"/>
    </location>
</feature>
<keyword evidence="1" id="KW-0547">Nucleotide-binding</keyword>
<evidence type="ECO:0000313" key="5">
    <source>
        <dbReference type="EMBL" id="OKL40381.1"/>
    </source>
</evidence>
<evidence type="ECO:0000256" key="3">
    <source>
        <dbReference type="ARBA" id="ARBA00022840"/>
    </source>
</evidence>
<evidence type="ECO:0000259" key="4">
    <source>
        <dbReference type="SMART" id="SM00797"/>
    </source>
</evidence>
<dbReference type="PANTHER" id="PTHR43309:SF5">
    <property type="entry name" value="5-OXOPROLINASE SUBUNIT C"/>
    <property type="match status" value="1"/>
</dbReference>
<sequence length="337" mass="37164">MGLKIGKPGLLTTVQDLGRYGYQRQGVVVGGAMDKVALRIANLLVGNVEGAAALEISMQGPEIQFEEDTVFALGGADLSASINGKPVRLWRPVLVKSGSILRFGKPRYGNYTYLAVAGGINVPVVMGSRATYLHAGLGGLEGRALRSGDRLPLGASSETNRQILSALLLRDKKEADFAEVQWSPEPELLPGYAPNPVLRARGHLEYNWFSESSREYIWHQKYKLLPQSDRMGYRLQGTTLALDEEREMLSTAMSFGTVQVPPQGNPIILMADAQTTGGYPRMIQIITADLPRLAQVQPGGLIRFEDVSLEEAQRLYYQQEKRMLALRQAIHYKLTHV</sequence>
<dbReference type="RefSeq" id="WP_073852484.1">
    <property type="nucleotide sequence ID" value="NZ_LVWA01000005.1"/>
</dbReference>
<dbReference type="SMART" id="SM00797">
    <property type="entry name" value="AHS2"/>
    <property type="match status" value="1"/>
</dbReference>
<dbReference type="PANTHER" id="PTHR43309">
    <property type="entry name" value="5-OXOPROLINASE SUBUNIT C"/>
    <property type="match status" value="1"/>
</dbReference>
<evidence type="ECO:0000256" key="1">
    <source>
        <dbReference type="ARBA" id="ARBA00022741"/>
    </source>
</evidence>
<dbReference type="EMBL" id="LVWA01000005">
    <property type="protein sequence ID" value="OKL40381.1"/>
    <property type="molecule type" value="Genomic_DNA"/>
</dbReference>
<dbReference type="InterPro" id="IPR029000">
    <property type="entry name" value="Cyclophilin-like_dom_sf"/>
</dbReference>
<dbReference type="SUPFAM" id="SSF50891">
    <property type="entry name" value="Cyclophilin-like"/>
    <property type="match status" value="1"/>
</dbReference>
<dbReference type="InterPro" id="IPR003778">
    <property type="entry name" value="CT_A_B"/>
</dbReference>
<dbReference type="GO" id="GO:0005524">
    <property type="term" value="F:ATP binding"/>
    <property type="evidence" value="ECO:0007669"/>
    <property type="project" value="UniProtKB-KW"/>
</dbReference>
<name>A0A1Q5PDY6_9BACT</name>
<comment type="caution">
    <text evidence="5">The sequence shown here is derived from an EMBL/GenBank/DDBJ whole genome shotgun (WGS) entry which is preliminary data.</text>
</comment>
<dbReference type="Gene3D" id="2.40.100.10">
    <property type="entry name" value="Cyclophilin-like"/>
    <property type="match status" value="1"/>
</dbReference>
<dbReference type="Pfam" id="PF02626">
    <property type="entry name" value="CT_A_B"/>
    <property type="match status" value="1"/>
</dbReference>
<gene>
    <name evidence="5" type="ORF">A3841_18885</name>
</gene>
<evidence type="ECO:0000313" key="6">
    <source>
        <dbReference type="Proteomes" id="UP000186551"/>
    </source>
</evidence>
<dbReference type="STRING" id="1797110.A3841_18885"/>
<accession>A0A1Q5PDY6</accession>
<protein>
    <submittedName>
        <fullName evidence="5">KipI antagonist</fullName>
    </submittedName>
</protein>
<dbReference type="OrthoDB" id="9782422at2"/>
<keyword evidence="6" id="KW-1185">Reference proteome</keyword>
<organism evidence="5 6">
    <name type="scientific">Pontibacter flavimaris</name>
    <dbReference type="NCBI Taxonomy" id="1797110"/>
    <lineage>
        <taxon>Bacteria</taxon>
        <taxon>Pseudomonadati</taxon>
        <taxon>Bacteroidota</taxon>
        <taxon>Cytophagia</taxon>
        <taxon>Cytophagales</taxon>
        <taxon>Hymenobacteraceae</taxon>
        <taxon>Pontibacter</taxon>
    </lineage>
</organism>
<dbReference type="AlphaFoldDB" id="A0A1Q5PDY6"/>
<dbReference type="NCBIfam" id="TIGR00724">
    <property type="entry name" value="urea_amlyse_rel"/>
    <property type="match status" value="1"/>
</dbReference>
<keyword evidence="3" id="KW-0067">ATP-binding</keyword>
<reference evidence="5 6" key="1">
    <citation type="submission" date="2016-03" db="EMBL/GenBank/DDBJ databases">
        <title>Genome sequence of Pontibacter sp. nov., of the family cytophagaceae, isolated from marine sediment of the Yellow Sea, China.</title>
        <authorList>
            <person name="Zhang G."/>
            <person name="Zhang R."/>
        </authorList>
    </citation>
    <scope>NUCLEOTIDE SEQUENCE [LARGE SCALE GENOMIC DNA]</scope>
    <source>
        <strain evidence="5 6">S10-8</strain>
    </source>
</reference>
<dbReference type="GO" id="GO:0016787">
    <property type="term" value="F:hydrolase activity"/>
    <property type="evidence" value="ECO:0007669"/>
    <property type="project" value="UniProtKB-KW"/>
</dbReference>
<proteinExistence type="predicted"/>
<dbReference type="InterPro" id="IPR052708">
    <property type="entry name" value="PxpC"/>
</dbReference>
<evidence type="ECO:0000256" key="2">
    <source>
        <dbReference type="ARBA" id="ARBA00022801"/>
    </source>
</evidence>
<keyword evidence="2" id="KW-0378">Hydrolase</keyword>